<feature type="region of interest" description="Disordered" evidence="1">
    <location>
        <begin position="181"/>
        <end position="233"/>
    </location>
</feature>
<dbReference type="EMBL" id="GBRH01282963">
    <property type="protein sequence ID" value="JAD14932.1"/>
    <property type="molecule type" value="Transcribed_RNA"/>
</dbReference>
<evidence type="ECO:0000313" key="3">
    <source>
        <dbReference type="EMBL" id="JAD14932.1"/>
    </source>
</evidence>
<feature type="domain" description="Retrotransposon gag" evidence="2">
    <location>
        <begin position="55"/>
        <end position="148"/>
    </location>
</feature>
<protein>
    <recommendedName>
        <fullName evidence="2">Retrotransposon gag domain-containing protein</fullName>
    </recommendedName>
</protein>
<dbReference type="InterPro" id="IPR021109">
    <property type="entry name" value="Peptidase_aspartic_dom_sf"/>
</dbReference>
<dbReference type="PANTHER" id="PTHR15503:SF22">
    <property type="entry name" value="TRANSPOSON TY3-I GAG POLYPROTEIN"/>
    <property type="match status" value="1"/>
</dbReference>
<sequence length="520" mass="59090">MFHEHGSKAIGSPHFSSLPRMDFSSFDGAGPKAWRSRCESYFHIFNIQPELWVSIASLHLSGSAALWWQANNSASVFVSWEEFMGKIGEKFGRMEFQVVLHQFANLKQTGSVLDYTEKFNDLMDTLVAHHQSWEPMYFVTQFLDGLRDEIRIAVVLHRPKDLDTAVSLACMQEELLELSRRCDPRRHDQSTGPRAQARSALPSPSVPGKGWLILGGQNQPEDRRGMEGARAGGGVPDHRMAAWRSYCRANGLCYRCKEKWSHDHICTAQVEINEVELLDYFCNQVEGQTDPNQEEETESLELMAISKEAVVGTEAARTIRFISKIQGKDALTLLDSGSFNCFISEVLAQQLSGEIVPVKPMRVRVAGGGIMYCCAELRNCTWEVQGHKFISNFRILPLGCYDVIIGMDWLELYSPMNTHWAHKRFSFQYQGNWITIQGIRPGEMDDTLVSSEELKSMCYRGEVQALIQLCVTEVHHDISDLPVQVIALIQEFENLFAEPKELPPQRDQDHPILWFQVLSQ</sequence>
<organism evidence="3">
    <name type="scientific">Arundo donax</name>
    <name type="common">Giant reed</name>
    <name type="synonym">Donax arundinaceus</name>
    <dbReference type="NCBI Taxonomy" id="35708"/>
    <lineage>
        <taxon>Eukaryota</taxon>
        <taxon>Viridiplantae</taxon>
        <taxon>Streptophyta</taxon>
        <taxon>Embryophyta</taxon>
        <taxon>Tracheophyta</taxon>
        <taxon>Spermatophyta</taxon>
        <taxon>Magnoliopsida</taxon>
        <taxon>Liliopsida</taxon>
        <taxon>Poales</taxon>
        <taxon>Poaceae</taxon>
        <taxon>PACMAD clade</taxon>
        <taxon>Arundinoideae</taxon>
        <taxon>Arundineae</taxon>
        <taxon>Arundo</taxon>
    </lineage>
</organism>
<dbReference type="PANTHER" id="PTHR15503">
    <property type="entry name" value="LDOC1 RELATED"/>
    <property type="match status" value="1"/>
</dbReference>
<dbReference type="CDD" id="cd00303">
    <property type="entry name" value="retropepsin_like"/>
    <property type="match status" value="1"/>
</dbReference>
<evidence type="ECO:0000256" key="1">
    <source>
        <dbReference type="SAM" id="MobiDB-lite"/>
    </source>
</evidence>
<dbReference type="Pfam" id="PF08284">
    <property type="entry name" value="RVP_2"/>
    <property type="match status" value="1"/>
</dbReference>
<name>A0A0A8XT76_ARUDO</name>
<reference evidence="3" key="1">
    <citation type="submission" date="2014-09" db="EMBL/GenBank/DDBJ databases">
        <authorList>
            <person name="Magalhaes I.L.F."/>
            <person name="Oliveira U."/>
            <person name="Santos F.R."/>
            <person name="Vidigal T.H.D.A."/>
            <person name="Brescovit A.D."/>
            <person name="Santos A.J."/>
        </authorList>
    </citation>
    <scope>NUCLEOTIDE SEQUENCE</scope>
    <source>
        <tissue evidence="3">Shoot tissue taken approximately 20 cm above the soil surface</tissue>
    </source>
</reference>
<evidence type="ECO:0000259" key="2">
    <source>
        <dbReference type="Pfam" id="PF03732"/>
    </source>
</evidence>
<reference evidence="3" key="2">
    <citation type="journal article" date="2015" name="Data Brief">
        <title>Shoot transcriptome of the giant reed, Arundo donax.</title>
        <authorList>
            <person name="Barrero R.A."/>
            <person name="Guerrero F.D."/>
            <person name="Moolhuijzen P."/>
            <person name="Goolsby J.A."/>
            <person name="Tidwell J."/>
            <person name="Bellgard S.E."/>
            <person name="Bellgard M.I."/>
        </authorList>
    </citation>
    <scope>NUCLEOTIDE SEQUENCE</scope>
    <source>
        <tissue evidence="3">Shoot tissue taken approximately 20 cm above the soil surface</tissue>
    </source>
</reference>
<dbReference type="AlphaFoldDB" id="A0A0A8XT76"/>
<dbReference type="SUPFAM" id="SSF50630">
    <property type="entry name" value="Acid proteases"/>
    <property type="match status" value="1"/>
</dbReference>
<proteinExistence type="predicted"/>
<accession>A0A0A8XT76</accession>
<dbReference type="Gene3D" id="2.40.70.10">
    <property type="entry name" value="Acid Proteases"/>
    <property type="match status" value="1"/>
</dbReference>
<dbReference type="Pfam" id="PF03732">
    <property type="entry name" value="Retrotrans_gag"/>
    <property type="match status" value="1"/>
</dbReference>
<dbReference type="InterPro" id="IPR032567">
    <property type="entry name" value="RTL1-rel"/>
</dbReference>
<dbReference type="InterPro" id="IPR005162">
    <property type="entry name" value="Retrotrans_gag_dom"/>
</dbReference>